<proteinExistence type="predicted"/>
<evidence type="ECO:0000313" key="2">
    <source>
        <dbReference type="EMBL" id="ABK18933.1"/>
    </source>
</evidence>
<accession>A0LND1</accession>
<dbReference type="RefSeq" id="WP_011700058.1">
    <property type="nucleotide sequence ID" value="NC_008554.1"/>
</dbReference>
<dbReference type="Proteomes" id="UP000001784">
    <property type="component" value="Chromosome"/>
</dbReference>
<dbReference type="STRING" id="335543.Sfum_3260"/>
<dbReference type="Pfam" id="PF01636">
    <property type="entry name" value="APH"/>
    <property type="match status" value="1"/>
</dbReference>
<gene>
    <name evidence="2" type="ordered locus">Sfum_3260</name>
</gene>
<sequence length="382" mass="43864">MTGREDTQYDPPRKGDARETLLPVAECFEPRGTIVDIRPFGSGNVHDTYLVSLQDGEAPRFILQRVNTKVFHRPEMVMRNMRIATEHIRLRLLDVQPGTDRRWEVMRVLAARDGRDHFIDSDGSFWRALSFIEGARTFDIVEDTDHAREVGYALGRFQRLVSDLPPELLADTLEGFHILPLYLRHYDRVLTEISPGASPEMKHCLRFVNERRSRVNVLEDARACGRLVHRTIHGDPKVNNVMLDAVSRRAVSMVDLDTVKPGLVHYDIGDCLRSCCNPLGEETANWESVRFEPEFCRAILEGYLPQAKVFLTQGDRDHIYDAVSLIAFELGLRFFTDYLEGDVYFKVAHRKHNLARALVQFRLTASIESQESTIREIIEDLT</sequence>
<feature type="domain" description="Aminoglycoside phosphotransferase" evidence="1">
    <location>
        <begin position="36"/>
        <end position="283"/>
    </location>
</feature>
<dbReference type="AlphaFoldDB" id="A0LND1"/>
<protein>
    <submittedName>
        <fullName evidence="2">Aminoglycoside phosphotransferase</fullName>
    </submittedName>
</protein>
<dbReference type="PANTHER" id="PTHR21064">
    <property type="entry name" value="AMINOGLYCOSIDE PHOSPHOTRANSFERASE DOMAIN-CONTAINING PROTEIN-RELATED"/>
    <property type="match status" value="1"/>
</dbReference>
<keyword evidence="3" id="KW-1185">Reference proteome</keyword>
<dbReference type="KEGG" id="sfu:Sfum_3260"/>
<dbReference type="PANTHER" id="PTHR21064:SF5">
    <property type="entry name" value="SLR1880 PROTEIN"/>
    <property type="match status" value="1"/>
</dbReference>
<dbReference type="InterPro" id="IPR002575">
    <property type="entry name" value="Aminoglycoside_PTrfase"/>
</dbReference>
<dbReference type="GO" id="GO:0016740">
    <property type="term" value="F:transferase activity"/>
    <property type="evidence" value="ECO:0007669"/>
    <property type="project" value="UniProtKB-KW"/>
</dbReference>
<dbReference type="Gene3D" id="3.90.1200.10">
    <property type="match status" value="1"/>
</dbReference>
<dbReference type="InterPro" id="IPR011009">
    <property type="entry name" value="Kinase-like_dom_sf"/>
</dbReference>
<dbReference type="InParanoid" id="A0LND1"/>
<dbReference type="EMBL" id="CP000478">
    <property type="protein sequence ID" value="ABK18933.1"/>
    <property type="molecule type" value="Genomic_DNA"/>
</dbReference>
<reference evidence="2 3" key="1">
    <citation type="submission" date="2006-10" db="EMBL/GenBank/DDBJ databases">
        <title>Complete sequence of Syntrophobacter fumaroxidans MPOB.</title>
        <authorList>
            <consortium name="US DOE Joint Genome Institute"/>
            <person name="Copeland A."/>
            <person name="Lucas S."/>
            <person name="Lapidus A."/>
            <person name="Barry K."/>
            <person name="Detter J.C."/>
            <person name="Glavina del Rio T."/>
            <person name="Hammon N."/>
            <person name="Israni S."/>
            <person name="Pitluck S."/>
            <person name="Goltsman E.G."/>
            <person name="Martinez M."/>
            <person name="Schmutz J."/>
            <person name="Larimer F."/>
            <person name="Land M."/>
            <person name="Hauser L."/>
            <person name="Kyrpides N."/>
            <person name="Kim E."/>
            <person name="Boone D.R."/>
            <person name="Brockman F."/>
            <person name="Culley D."/>
            <person name="Ferry J."/>
            <person name="Gunsalus R."/>
            <person name="McInerney M.J."/>
            <person name="Morrison M."/>
            <person name="Plugge C."/>
            <person name="Rohlin L."/>
            <person name="Scholten J."/>
            <person name="Sieber J."/>
            <person name="Stams A.J.M."/>
            <person name="Worm P."/>
            <person name="Henstra A.M."/>
            <person name="Richardson P."/>
        </authorList>
    </citation>
    <scope>NUCLEOTIDE SEQUENCE [LARGE SCALE GENOMIC DNA]</scope>
    <source>
        <strain evidence="3">DSM 10017 / MPOB</strain>
    </source>
</reference>
<name>A0LND1_SYNFM</name>
<dbReference type="SUPFAM" id="SSF56112">
    <property type="entry name" value="Protein kinase-like (PK-like)"/>
    <property type="match status" value="1"/>
</dbReference>
<evidence type="ECO:0000259" key="1">
    <source>
        <dbReference type="Pfam" id="PF01636"/>
    </source>
</evidence>
<evidence type="ECO:0000313" key="3">
    <source>
        <dbReference type="Proteomes" id="UP000001784"/>
    </source>
</evidence>
<dbReference type="InterPro" id="IPR050249">
    <property type="entry name" value="Pseudomonas-type_ThrB"/>
</dbReference>
<dbReference type="HOGENOM" id="CLU_037718_0_0_7"/>
<keyword evidence="2" id="KW-0808">Transferase</keyword>
<dbReference type="eggNOG" id="COG2334">
    <property type="taxonomic scope" value="Bacteria"/>
</dbReference>
<organism evidence="2 3">
    <name type="scientific">Syntrophobacter fumaroxidans (strain DSM 10017 / MPOB)</name>
    <dbReference type="NCBI Taxonomy" id="335543"/>
    <lineage>
        <taxon>Bacteria</taxon>
        <taxon>Pseudomonadati</taxon>
        <taxon>Thermodesulfobacteriota</taxon>
        <taxon>Syntrophobacteria</taxon>
        <taxon>Syntrophobacterales</taxon>
        <taxon>Syntrophobacteraceae</taxon>
        <taxon>Syntrophobacter</taxon>
    </lineage>
</organism>